<dbReference type="HOGENOM" id="CLU_3089972_0_0_1"/>
<keyword evidence="3" id="KW-1185">Reference proteome</keyword>
<protein>
    <submittedName>
        <fullName evidence="2">Predicted protein</fullName>
    </submittedName>
</protein>
<organism evidence="3">
    <name type="scientific">Arabidopsis lyrata subsp. lyrata</name>
    <name type="common">Lyre-leaved rock-cress</name>
    <dbReference type="NCBI Taxonomy" id="81972"/>
    <lineage>
        <taxon>Eukaryota</taxon>
        <taxon>Viridiplantae</taxon>
        <taxon>Streptophyta</taxon>
        <taxon>Embryophyta</taxon>
        <taxon>Tracheophyta</taxon>
        <taxon>Spermatophyta</taxon>
        <taxon>Magnoliopsida</taxon>
        <taxon>eudicotyledons</taxon>
        <taxon>Gunneridae</taxon>
        <taxon>Pentapetalae</taxon>
        <taxon>rosids</taxon>
        <taxon>malvids</taxon>
        <taxon>Brassicales</taxon>
        <taxon>Brassicaceae</taxon>
        <taxon>Camelineae</taxon>
        <taxon>Arabidopsis</taxon>
    </lineage>
</organism>
<feature type="region of interest" description="Disordered" evidence="1">
    <location>
        <begin position="1"/>
        <end position="52"/>
    </location>
</feature>
<dbReference type="Gramene" id="scaffold_2000004.1">
    <property type="protein sequence ID" value="scaffold_2000004.1"/>
    <property type="gene ID" value="scaffold_2000004.1"/>
</dbReference>
<evidence type="ECO:0000256" key="1">
    <source>
        <dbReference type="SAM" id="MobiDB-lite"/>
    </source>
</evidence>
<accession>D7MVQ5</accession>
<dbReference type="Proteomes" id="UP000008694">
    <property type="component" value="Unassembled WGS sequence"/>
</dbReference>
<proteinExistence type="predicted"/>
<feature type="compositionally biased region" description="Polar residues" evidence="1">
    <location>
        <begin position="1"/>
        <end position="26"/>
    </location>
</feature>
<sequence>MKSTKNGTIVPSQPSSTFTKPDQKSNPEPFPIDYPERKPQEKMGNLITHLTT</sequence>
<evidence type="ECO:0000313" key="2">
    <source>
        <dbReference type="EMBL" id="EFH39377.1"/>
    </source>
</evidence>
<evidence type="ECO:0000313" key="3">
    <source>
        <dbReference type="Proteomes" id="UP000008694"/>
    </source>
</evidence>
<dbReference type="EMBL" id="GL348731">
    <property type="protein sequence ID" value="EFH39377.1"/>
    <property type="molecule type" value="Genomic_DNA"/>
</dbReference>
<name>D7MVQ5_ARALL</name>
<gene>
    <name evidence="2" type="ORF">ARALYDRAFT_920331</name>
</gene>
<dbReference type="AlphaFoldDB" id="D7MVQ5"/>
<reference evidence="3" key="1">
    <citation type="journal article" date="2011" name="Nat. Genet.">
        <title>The Arabidopsis lyrata genome sequence and the basis of rapid genome size change.</title>
        <authorList>
            <person name="Hu T.T."/>
            <person name="Pattyn P."/>
            <person name="Bakker E.G."/>
            <person name="Cao J."/>
            <person name="Cheng J.-F."/>
            <person name="Clark R.M."/>
            <person name="Fahlgren N."/>
            <person name="Fawcett J.A."/>
            <person name="Grimwood J."/>
            <person name="Gundlach H."/>
            <person name="Haberer G."/>
            <person name="Hollister J.D."/>
            <person name="Ossowski S."/>
            <person name="Ottilar R.P."/>
            <person name="Salamov A.A."/>
            <person name="Schneeberger K."/>
            <person name="Spannagl M."/>
            <person name="Wang X."/>
            <person name="Yang L."/>
            <person name="Nasrallah M.E."/>
            <person name="Bergelson J."/>
            <person name="Carrington J.C."/>
            <person name="Gaut B.S."/>
            <person name="Schmutz J."/>
            <person name="Mayer K.F.X."/>
            <person name="Van de Peer Y."/>
            <person name="Grigoriev I.V."/>
            <person name="Nordborg M."/>
            <person name="Weigel D."/>
            <person name="Guo Y.-L."/>
        </authorList>
    </citation>
    <scope>NUCLEOTIDE SEQUENCE [LARGE SCALE GENOMIC DNA]</scope>
    <source>
        <strain evidence="3">cv. MN47</strain>
    </source>
</reference>